<dbReference type="HOGENOM" id="CLU_1246161_0_0_1"/>
<protein>
    <submittedName>
        <fullName evidence="7">Sugar transporter</fullName>
    </submittedName>
</protein>
<reference evidence="7 9" key="3">
    <citation type="journal article" date="2015" name="BMC Genomics">
        <title>Sex and parasites: genomic and transcriptomic analysis of Microbotryum lychnidis-dioicae, the biotrophic and plant-castrating anther smut fungus.</title>
        <authorList>
            <person name="Perlin M.H."/>
            <person name="Amselem J."/>
            <person name="Fontanillas E."/>
            <person name="Toh S.S."/>
            <person name="Chen Z."/>
            <person name="Goldberg J."/>
            <person name="Duplessis S."/>
            <person name="Henrissat B."/>
            <person name="Young S."/>
            <person name="Zeng Q."/>
            <person name="Aguileta G."/>
            <person name="Petit E."/>
            <person name="Badouin H."/>
            <person name="Andrews J."/>
            <person name="Razeeq D."/>
            <person name="Gabaldon T."/>
            <person name="Quesneville H."/>
            <person name="Giraud T."/>
            <person name="Hood M.E."/>
            <person name="Schultz D.J."/>
            <person name="Cuomo C.A."/>
        </authorList>
    </citation>
    <scope>NUCLEOTIDE SEQUENCE [LARGE SCALE GENOMIC DNA]</scope>
    <source>
        <strain evidence="9">p1A1 Lamole</strain>
        <strain evidence="7">P1A1 Lamole</strain>
    </source>
</reference>
<keyword evidence="5" id="KW-0472">Membrane</keyword>
<dbReference type="OrthoDB" id="2534855at2759"/>
<dbReference type="InParanoid" id="U5HCB6"/>
<dbReference type="GO" id="GO:0016020">
    <property type="term" value="C:membrane"/>
    <property type="evidence" value="ECO:0007669"/>
    <property type="project" value="UniProtKB-SubCell"/>
</dbReference>
<dbReference type="InterPro" id="IPR036259">
    <property type="entry name" value="MFS_trans_sf"/>
</dbReference>
<keyword evidence="7" id="KW-0762">Sugar transport</keyword>
<dbReference type="PROSITE" id="PS00217">
    <property type="entry name" value="SUGAR_TRANSPORT_2"/>
    <property type="match status" value="1"/>
</dbReference>
<dbReference type="PANTHER" id="PTHR48022">
    <property type="entry name" value="PLASTIDIC GLUCOSE TRANSPORTER 4"/>
    <property type="match status" value="1"/>
</dbReference>
<keyword evidence="3" id="KW-0812">Transmembrane</keyword>
<evidence type="ECO:0000256" key="4">
    <source>
        <dbReference type="ARBA" id="ARBA00022989"/>
    </source>
</evidence>
<comment type="similarity">
    <text evidence="2">Belongs to the major facilitator superfamily. Sugar transporter (TC 2.A.1.1) family.</text>
</comment>
<sequence>MISRARLRTFIFTLHRPHDRGFQVNLNGSIIANKGFIRQFGTVFTKSATMGTITTSLNPKYRLPNVLGVTSSSFVSDYFGRKNALYIIWVVMCASVIVQCVAKNWSHWLGAKILAGVGVGAMQATLPPYIAEIAPTQLRGALVNAYSASFVVGRLLAPTVLQQENKRHPHLPAGHLFAVGVPRRANRTLGDHSRVAVVARGERQRGAWQGHSSSTQRICTWL</sequence>
<evidence type="ECO:0000259" key="6">
    <source>
        <dbReference type="PROSITE" id="PS50850"/>
    </source>
</evidence>
<dbReference type="PROSITE" id="PS50850">
    <property type="entry name" value="MFS"/>
    <property type="match status" value="1"/>
</dbReference>
<dbReference type="InterPro" id="IPR005829">
    <property type="entry name" value="Sugar_transporter_CS"/>
</dbReference>
<feature type="domain" description="Major facilitator superfamily (MFS) profile" evidence="6">
    <location>
        <begin position="1"/>
        <end position="222"/>
    </location>
</feature>
<gene>
    <name evidence="7" type="ORF">MVLG_04801</name>
</gene>
<keyword evidence="7" id="KW-0813">Transport</keyword>
<evidence type="ECO:0000256" key="1">
    <source>
        <dbReference type="ARBA" id="ARBA00004141"/>
    </source>
</evidence>
<dbReference type="SUPFAM" id="SSF103473">
    <property type="entry name" value="MFS general substrate transporter"/>
    <property type="match status" value="1"/>
</dbReference>
<proteinExistence type="inferred from homology"/>
<dbReference type="EnsemblFungi" id="MVLG_04801T0">
    <property type="protein sequence ID" value="MVLG_04801T0"/>
    <property type="gene ID" value="MVLG_04801"/>
</dbReference>
<dbReference type="Pfam" id="PF00083">
    <property type="entry name" value="Sugar_tr"/>
    <property type="match status" value="1"/>
</dbReference>
<evidence type="ECO:0000313" key="7">
    <source>
        <dbReference type="EMBL" id="KDE04744.1"/>
    </source>
</evidence>
<dbReference type="InterPro" id="IPR005828">
    <property type="entry name" value="MFS_sugar_transport-like"/>
</dbReference>
<dbReference type="STRING" id="683840.U5HCB6"/>
<evidence type="ECO:0000256" key="3">
    <source>
        <dbReference type="ARBA" id="ARBA00022692"/>
    </source>
</evidence>
<reference evidence="7" key="2">
    <citation type="submission" date="2010-11" db="EMBL/GenBank/DDBJ databases">
        <authorList>
            <consortium name="The Broad Institute Genome Sequencing Platform"/>
            <person name="Earl A."/>
            <person name="Ward D."/>
            <person name="Feldgarden M."/>
            <person name="Gevers D."/>
            <person name="Butler R."/>
            <person name="Young S.K."/>
            <person name="Zeng Q."/>
            <person name="Gargeya S."/>
            <person name="Fitzgerald M."/>
            <person name="Haas B."/>
            <person name="Abouelleil A."/>
            <person name="Alvarado L."/>
            <person name="Arachchi H.M."/>
            <person name="Berlin A."/>
            <person name="Brown A."/>
            <person name="Chapman S.B."/>
            <person name="Chen Z."/>
            <person name="Dunbar C."/>
            <person name="Freedman E."/>
            <person name="Gearin G."/>
            <person name="Gellesch M."/>
            <person name="Goldberg J."/>
            <person name="Griggs A."/>
            <person name="Gujja S."/>
            <person name="Heilman E."/>
            <person name="Heiman D."/>
            <person name="Howarth C."/>
            <person name="Larson L."/>
            <person name="Lui A."/>
            <person name="MacDonald P.J.P."/>
            <person name="Mehta T."/>
            <person name="Montmayeur A."/>
            <person name="Murphy C."/>
            <person name="Neiman D."/>
            <person name="Pearson M."/>
            <person name="Priest M."/>
            <person name="Roberts A."/>
            <person name="Saif S."/>
            <person name="Shea T."/>
            <person name="Shenoy N."/>
            <person name="Sisk P."/>
            <person name="Stolte C."/>
            <person name="Sykes S."/>
            <person name="White J."/>
            <person name="Yandava C."/>
            <person name="Wortman J."/>
            <person name="Nusbaum C."/>
            <person name="Birren B."/>
        </authorList>
    </citation>
    <scope>NUCLEOTIDE SEQUENCE</scope>
    <source>
        <strain evidence="7">P1A1 Lamole</strain>
    </source>
</reference>
<reference evidence="8" key="4">
    <citation type="submission" date="2015-06" db="UniProtKB">
        <authorList>
            <consortium name="EnsemblFungi"/>
        </authorList>
    </citation>
    <scope>IDENTIFICATION</scope>
</reference>
<comment type="subcellular location">
    <subcellularLocation>
        <location evidence="1">Membrane</location>
        <topology evidence="1">Multi-pass membrane protein</topology>
    </subcellularLocation>
</comment>
<evidence type="ECO:0000313" key="8">
    <source>
        <dbReference type="EnsemblFungi" id="MVLG_04801T0"/>
    </source>
</evidence>
<organism evidence="7">
    <name type="scientific">Microbotryum lychnidis-dioicae (strain p1A1 Lamole / MvSl-1064)</name>
    <name type="common">Anther smut fungus</name>
    <dbReference type="NCBI Taxonomy" id="683840"/>
    <lineage>
        <taxon>Eukaryota</taxon>
        <taxon>Fungi</taxon>
        <taxon>Dikarya</taxon>
        <taxon>Basidiomycota</taxon>
        <taxon>Pucciniomycotina</taxon>
        <taxon>Microbotryomycetes</taxon>
        <taxon>Microbotryales</taxon>
        <taxon>Microbotryaceae</taxon>
        <taxon>Microbotryum</taxon>
    </lineage>
</organism>
<dbReference type="Gene3D" id="1.20.1250.20">
    <property type="entry name" value="MFS general substrate transporter like domains"/>
    <property type="match status" value="1"/>
</dbReference>
<dbReference type="EMBL" id="AEIJ01000474">
    <property type="status" value="NOT_ANNOTATED_CDS"/>
    <property type="molecule type" value="Genomic_DNA"/>
</dbReference>
<keyword evidence="4" id="KW-1133">Transmembrane helix</keyword>
<dbReference type="EMBL" id="GL541699">
    <property type="protein sequence ID" value="KDE04744.1"/>
    <property type="molecule type" value="Genomic_DNA"/>
</dbReference>
<evidence type="ECO:0000256" key="2">
    <source>
        <dbReference type="ARBA" id="ARBA00010992"/>
    </source>
</evidence>
<keyword evidence="9" id="KW-1185">Reference proteome</keyword>
<evidence type="ECO:0000313" key="9">
    <source>
        <dbReference type="Proteomes" id="UP000017200"/>
    </source>
</evidence>
<dbReference type="InterPro" id="IPR020846">
    <property type="entry name" value="MFS_dom"/>
</dbReference>
<dbReference type="GO" id="GO:0005351">
    <property type="term" value="F:carbohydrate:proton symporter activity"/>
    <property type="evidence" value="ECO:0007669"/>
    <property type="project" value="TreeGrafter"/>
</dbReference>
<name>U5HCB6_USTV1</name>
<evidence type="ECO:0000256" key="5">
    <source>
        <dbReference type="ARBA" id="ARBA00023136"/>
    </source>
</evidence>
<dbReference type="InterPro" id="IPR050360">
    <property type="entry name" value="MFS_Sugar_Transporters"/>
</dbReference>
<reference evidence="9" key="1">
    <citation type="submission" date="2010-11" db="EMBL/GenBank/DDBJ databases">
        <title>The genome sequence of Microbotryum violaceum strain p1A1 Lamole.</title>
        <authorList>
            <person name="Cuomo C."/>
            <person name="Perlin M."/>
            <person name="Young S.K."/>
            <person name="Zeng Q."/>
            <person name="Gargeya S."/>
            <person name="Alvarado L."/>
            <person name="Berlin A."/>
            <person name="Chapman S.B."/>
            <person name="Chen Z."/>
            <person name="Freedman E."/>
            <person name="Gellesch M."/>
            <person name="Goldberg J."/>
            <person name="Griggs A."/>
            <person name="Gujja S."/>
            <person name="Heilman E."/>
            <person name="Heiman D."/>
            <person name="Howarth C."/>
            <person name="Mehta T."/>
            <person name="Neiman D."/>
            <person name="Pearson M."/>
            <person name="Roberts A."/>
            <person name="Saif S."/>
            <person name="Shea T."/>
            <person name="Shenoy N."/>
            <person name="Sisk P."/>
            <person name="Stolte C."/>
            <person name="Sykes S."/>
            <person name="White J."/>
            <person name="Yandava C."/>
            <person name="Haas B."/>
            <person name="Nusbaum C."/>
            <person name="Birren B."/>
        </authorList>
    </citation>
    <scope>NUCLEOTIDE SEQUENCE [LARGE SCALE GENOMIC DNA]</scope>
    <source>
        <strain evidence="9">p1A1 Lamole</strain>
    </source>
</reference>
<accession>U5HCB6</accession>
<dbReference type="Proteomes" id="UP000017200">
    <property type="component" value="Unassembled WGS sequence"/>
</dbReference>
<dbReference type="PANTHER" id="PTHR48022:SF2">
    <property type="entry name" value="PLASTIDIC GLUCOSE TRANSPORTER 4"/>
    <property type="match status" value="1"/>
</dbReference>
<dbReference type="AlphaFoldDB" id="U5HCB6"/>